<feature type="domain" description="Phage capsid-like C-terminal" evidence="3">
    <location>
        <begin position="146"/>
        <end position="424"/>
    </location>
</feature>
<evidence type="ECO:0000259" key="3">
    <source>
        <dbReference type="Pfam" id="PF05065"/>
    </source>
</evidence>
<protein>
    <submittedName>
        <fullName evidence="4">HK97 family phage major capsid protein</fullName>
    </submittedName>
</protein>
<sequence length="427" mass="47463">MSQRLKELREKQSRLVAEARERLEAMTPDTDEVRAKELEAAHDKAMAEHDRLQSIIDREERLAELEKRHEERDEQRRAQSRPLRDTPETRGLDLPESGKVEYRSVFAKVVCGVNPSDLSAEERSVLKQGIATFETRDQVTSSAIAGGYTVPTELEAEIIKAMKAWGPLYDENICTVLSTSKGNEMLVPTIDDTDHEADALAEAADLLEDGSGDAEFGQKTLNAYVYATPFIKWSFELEADSLFNMESLLGGLIGERLGRIGNRKLTTGTGQDQPHGVANAASLGVTTATANGFTWDNILEHEHSLDPAYRASPKCRWMFNDKFLLAARKLKDGNGNYLWQQGDVQKGVPASFNGRPYSINQHMDEIEAGKRIALFGDFSKYYVRKVGAPVIGVLRERFWPKVGIAGLIRFDGELGDTNAIKAMKTAA</sequence>
<dbReference type="Proteomes" id="UP001235269">
    <property type="component" value="Unassembled WGS sequence"/>
</dbReference>
<organism evidence="4 5">
    <name type="scientific">Rhizobium paknamense</name>
    <dbReference type="NCBI Taxonomy" id="1206817"/>
    <lineage>
        <taxon>Bacteria</taxon>
        <taxon>Pseudomonadati</taxon>
        <taxon>Pseudomonadota</taxon>
        <taxon>Alphaproteobacteria</taxon>
        <taxon>Hyphomicrobiales</taxon>
        <taxon>Rhizobiaceae</taxon>
        <taxon>Rhizobium/Agrobacterium group</taxon>
        <taxon>Rhizobium</taxon>
    </lineage>
</organism>
<feature type="region of interest" description="Disordered" evidence="2">
    <location>
        <begin position="66"/>
        <end position="96"/>
    </location>
</feature>
<accession>A0ABU0IEG5</accession>
<evidence type="ECO:0000256" key="2">
    <source>
        <dbReference type="SAM" id="MobiDB-lite"/>
    </source>
</evidence>
<keyword evidence="5" id="KW-1185">Reference proteome</keyword>
<name>A0ABU0IEG5_9HYPH</name>
<proteinExistence type="predicted"/>
<dbReference type="EMBL" id="JAUSWH010000006">
    <property type="protein sequence ID" value="MDQ0456038.1"/>
    <property type="molecule type" value="Genomic_DNA"/>
</dbReference>
<gene>
    <name evidence="4" type="ORF">QO005_002378</name>
</gene>
<comment type="subcellular location">
    <subcellularLocation>
        <location evidence="1">Virion</location>
    </subcellularLocation>
</comment>
<dbReference type="NCBIfam" id="TIGR01554">
    <property type="entry name" value="major_cap_HK97"/>
    <property type="match status" value="1"/>
</dbReference>
<dbReference type="Pfam" id="PF05065">
    <property type="entry name" value="Phage_capsid"/>
    <property type="match status" value="1"/>
</dbReference>
<comment type="caution">
    <text evidence="4">The sequence shown here is derived from an EMBL/GenBank/DDBJ whole genome shotgun (WGS) entry which is preliminary data.</text>
</comment>
<dbReference type="InterPro" id="IPR024455">
    <property type="entry name" value="Phage_capsid"/>
</dbReference>
<dbReference type="SUPFAM" id="SSF56563">
    <property type="entry name" value="Major capsid protein gp5"/>
    <property type="match status" value="1"/>
</dbReference>
<evidence type="ECO:0000256" key="1">
    <source>
        <dbReference type="ARBA" id="ARBA00004328"/>
    </source>
</evidence>
<evidence type="ECO:0000313" key="4">
    <source>
        <dbReference type="EMBL" id="MDQ0456038.1"/>
    </source>
</evidence>
<dbReference type="RefSeq" id="WP_307158232.1">
    <property type="nucleotide sequence ID" value="NZ_JAUSWH010000006.1"/>
</dbReference>
<reference evidence="4 5" key="1">
    <citation type="submission" date="2023-07" db="EMBL/GenBank/DDBJ databases">
        <title>Genomic Encyclopedia of Type Strains, Phase IV (KMG-IV): sequencing the most valuable type-strain genomes for metagenomic binning, comparative biology and taxonomic classification.</title>
        <authorList>
            <person name="Goeker M."/>
        </authorList>
    </citation>
    <scope>NUCLEOTIDE SEQUENCE [LARGE SCALE GENOMIC DNA]</scope>
    <source>
        <strain evidence="4 5">DSM 100301</strain>
    </source>
</reference>
<evidence type="ECO:0000313" key="5">
    <source>
        <dbReference type="Proteomes" id="UP001235269"/>
    </source>
</evidence>
<dbReference type="InterPro" id="IPR054612">
    <property type="entry name" value="Phage_capsid-like_C"/>
</dbReference>